<evidence type="ECO:0000313" key="3">
    <source>
        <dbReference type="EMBL" id="KXB59430.1"/>
    </source>
</evidence>
<accession>A0A133ZVG8</accession>
<dbReference type="AlphaFoldDB" id="A0A133ZVG8"/>
<gene>
    <name evidence="3" type="ORF">HMPREF3186_01130</name>
</gene>
<name>A0A133ZVG8_9BACL</name>
<evidence type="ECO:0000256" key="1">
    <source>
        <dbReference type="SAM" id="MobiDB-lite"/>
    </source>
</evidence>
<feature type="region of interest" description="Disordered" evidence="1">
    <location>
        <begin position="133"/>
        <end position="182"/>
    </location>
</feature>
<comment type="caution">
    <text evidence="3">The sequence shown here is derived from an EMBL/GenBank/DDBJ whole genome shotgun (WGS) entry which is preliminary data.</text>
</comment>
<organism evidence="3 4">
    <name type="scientific">Gemella haemolysans</name>
    <dbReference type="NCBI Taxonomy" id="1379"/>
    <lineage>
        <taxon>Bacteria</taxon>
        <taxon>Bacillati</taxon>
        <taxon>Bacillota</taxon>
        <taxon>Bacilli</taxon>
        <taxon>Bacillales</taxon>
        <taxon>Gemellaceae</taxon>
        <taxon>Gemella</taxon>
    </lineage>
</organism>
<keyword evidence="2" id="KW-0732">Signal</keyword>
<sequence length="182" mass="19390">MKSKKNKSIKLLALSTAVCTAIGATSVLTSVDAFASSITQESGNDTRGKLEIVTNPFKTFEDAKDFLDNTLKSILTDQAYRTSIVPSDFPNIEKGYVLITVLSYNSETFSKSEAEALANKVIAVADVTITGNNLSGTIKPKEEGNTPSGTIKPKEEGNALSGTIKPKEESNVPSGTIKPKEE</sequence>
<dbReference type="STRING" id="1379.HMPREF3186_01130"/>
<dbReference type="Proteomes" id="UP000070355">
    <property type="component" value="Unassembled WGS sequence"/>
</dbReference>
<evidence type="ECO:0000313" key="4">
    <source>
        <dbReference type="Proteomes" id="UP000070355"/>
    </source>
</evidence>
<reference evidence="4" key="1">
    <citation type="submission" date="2016-01" db="EMBL/GenBank/DDBJ databases">
        <authorList>
            <person name="Mitreva M."/>
            <person name="Pepin K.H."/>
            <person name="Mihindukulasuriya K.A."/>
            <person name="Fulton R."/>
            <person name="Fronick C."/>
            <person name="O'Laughlin M."/>
            <person name="Miner T."/>
            <person name="Herter B."/>
            <person name="Rosa B.A."/>
            <person name="Cordes M."/>
            <person name="Tomlinson C."/>
            <person name="Wollam A."/>
            <person name="Palsikar V.B."/>
            <person name="Mardis E.R."/>
            <person name="Wilson R.K."/>
        </authorList>
    </citation>
    <scope>NUCLEOTIDE SEQUENCE [LARGE SCALE GENOMIC DNA]</scope>
    <source>
        <strain evidence="4">DNF01167</strain>
    </source>
</reference>
<feature type="non-terminal residue" evidence="3">
    <location>
        <position position="182"/>
    </location>
</feature>
<dbReference type="EMBL" id="LSDC01000075">
    <property type="protein sequence ID" value="KXB59430.1"/>
    <property type="molecule type" value="Genomic_DNA"/>
</dbReference>
<feature type="chain" id="PRO_5007461126" evidence="2">
    <location>
        <begin position="36"/>
        <end position="182"/>
    </location>
</feature>
<protein>
    <submittedName>
        <fullName evidence="3">Uncharacterized protein</fullName>
    </submittedName>
</protein>
<evidence type="ECO:0000256" key="2">
    <source>
        <dbReference type="SAM" id="SignalP"/>
    </source>
</evidence>
<proteinExistence type="predicted"/>
<dbReference type="RefSeq" id="WP_197415025.1">
    <property type="nucleotide sequence ID" value="NZ_KQ959964.1"/>
</dbReference>
<feature type="signal peptide" evidence="2">
    <location>
        <begin position="1"/>
        <end position="35"/>
    </location>
</feature>